<evidence type="ECO:0000259" key="11">
    <source>
        <dbReference type="Pfam" id="PF25994"/>
    </source>
</evidence>
<keyword evidence="10" id="KW-0175">Coiled coil</keyword>
<evidence type="ECO:0000256" key="8">
    <source>
        <dbReference type="ARBA" id="ARBA00023136"/>
    </source>
</evidence>
<evidence type="ECO:0000256" key="1">
    <source>
        <dbReference type="ARBA" id="ARBA00004377"/>
    </source>
</evidence>
<evidence type="ECO:0000256" key="10">
    <source>
        <dbReference type="SAM" id="Coils"/>
    </source>
</evidence>
<evidence type="ECO:0000256" key="5">
    <source>
        <dbReference type="ARBA" id="ARBA00022519"/>
    </source>
</evidence>
<evidence type="ECO:0000256" key="2">
    <source>
        <dbReference type="ARBA" id="ARBA00009477"/>
    </source>
</evidence>
<dbReference type="Gene3D" id="2.40.50.100">
    <property type="match status" value="1"/>
</dbReference>
<evidence type="ECO:0000256" key="7">
    <source>
        <dbReference type="ARBA" id="ARBA00022989"/>
    </source>
</evidence>
<comment type="subcellular location">
    <subcellularLocation>
        <location evidence="1 9">Cell inner membrane</location>
        <topology evidence="1 9">Single-pass membrane protein</topology>
    </subcellularLocation>
</comment>
<organism evidence="13 14">
    <name type="scientific">Arboricoccus pini</name>
    <dbReference type="NCBI Taxonomy" id="1963835"/>
    <lineage>
        <taxon>Bacteria</taxon>
        <taxon>Pseudomonadati</taxon>
        <taxon>Pseudomonadota</taxon>
        <taxon>Alphaproteobacteria</taxon>
        <taxon>Geminicoccales</taxon>
        <taxon>Geminicoccaceae</taxon>
        <taxon>Arboricoccus</taxon>
    </lineage>
</organism>
<feature type="domain" description="AprE-like long alpha-helical hairpin" evidence="11">
    <location>
        <begin position="100"/>
        <end position="281"/>
    </location>
</feature>
<dbReference type="PANTHER" id="PTHR30386:SF26">
    <property type="entry name" value="TRANSPORT PROTEIN COMB"/>
    <property type="match status" value="1"/>
</dbReference>
<name>A0A212Q1E2_9PROT</name>
<evidence type="ECO:0000313" key="13">
    <source>
        <dbReference type="EMBL" id="SNB53155.1"/>
    </source>
</evidence>
<comment type="similarity">
    <text evidence="2 9">Belongs to the membrane fusion protein (MFP) (TC 8.A.1) family.</text>
</comment>
<dbReference type="GO" id="GO:0005886">
    <property type="term" value="C:plasma membrane"/>
    <property type="evidence" value="ECO:0007669"/>
    <property type="project" value="UniProtKB-SubCell"/>
</dbReference>
<keyword evidence="3 9" id="KW-0813">Transport</keyword>
<evidence type="ECO:0000313" key="14">
    <source>
        <dbReference type="Proteomes" id="UP000197065"/>
    </source>
</evidence>
<protein>
    <recommendedName>
        <fullName evidence="9">Membrane fusion protein (MFP) family protein</fullName>
    </recommendedName>
</protein>
<keyword evidence="14" id="KW-1185">Reference proteome</keyword>
<dbReference type="PANTHER" id="PTHR30386">
    <property type="entry name" value="MEMBRANE FUSION SUBUNIT OF EMRAB-TOLC MULTIDRUG EFFLUX PUMP"/>
    <property type="match status" value="1"/>
</dbReference>
<dbReference type="InterPro" id="IPR058982">
    <property type="entry name" value="Beta-barrel_AprE"/>
</dbReference>
<proteinExistence type="inferred from homology"/>
<dbReference type="Pfam" id="PF25994">
    <property type="entry name" value="HH_AprE"/>
    <property type="match status" value="1"/>
</dbReference>
<dbReference type="Gene3D" id="2.40.30.170">
    <property type="match status" value="1"/>
</dbReference>
<reference evidence="13 14" key="1">
    <citation type="submission" date="2017-06" db="EMBL/GenBank/DDBJ databases">
        <authorList>
            <person name="Kim H.J."/>
            <person name="Triplett B.A."/>
        </authorList>
    </citation>
    <scope>NUCLEOTIDE SEQUENCE [LARGE SCALE GENOMIC DNA]</scope>
    <source>
        <strain evidence="13 14">B29T1</strain>
    </source>
</reference>
<dbReference type="SUPFAM" id="SSF111369">
    <property type="entry name" value="HlyD-like secretion proteins"/>
    <property type="match status" value="2"/>
</dbReference>
<keyword evidence="4 9" id="KW-1003">Cell membrane</keyword>
<dbReference type="NCBIfam" id="TIGR01843">
    <property type="entry name" value="type_I_hlyD"/>
    <property type="match status" value="1"/>
</dbReference>
<dbReference type="EMBL" id="FYEH01000001">
    <property type="protein sequence ID" value="SNB53155.1"/>
    <property type="molecule type" value="Genomic_DNA"/>
</dbReference>
<evidence type="ECO:0000256" key="9">
    <source>
        <dbReference type="RuleBase" id="RU365093"/>
    </source>
</evidence>
<feature type="coiled-coil region" evidence="10">
    <location>
        <begin position="213"/>
        <end position="290"/>
    </location>
</feature>
<dbReference type="InterPro" id="IPR010129">
    <property type="entry name" value="T1SS_HlyD"/>
</dbReference>
<dbReference type="GO" id="GO:0015031">
    <property type="term" value="P:protein transport"/>
    <property type="evidence" value="ECO:0007669"/>
    <property type="project" value="InterPro"/>
</dbReference>
<evidence type="ECO:0000259" key="12">
    <source>
        <dbReference type="Pfam" id="PF26002"/>
    </source>
</evidence>
<dbReference type="Pfam" id="PF26002">
    <property type="entry name" value="Beta-barrel_AprE"/>
    <property type="match status" value="1"/>
</dbReference>
<keyword evidence="8 9" id="KW-0472">Membrane</keyword>
<dbReference type="Proteomes" id="UP000197065">
    <property type="component" value="Unassembled WGS sequence"/>
</dbReference>
<dbReference type="InterPro" id="IPR058781">
    <property type="entry name" value="HH_AprE-like"/>
</dbReference>
<keyword evidence="5 9" id="KW-0997">Cell inner membrane</keyword>
<keyword evidence="7 9" id="KW-1133">Transmembrane helix</keyword>
<evidence type="ECO:0000256" key="4">
    <source>
        <dbReference type="ARBA" id="ARBA00022475"/>
    </source>
</evidence>
<feature type="domain" description="AprE-like beta-barrel" evidence="12">
    <location>
        <begin position="325"/>
        <end position="415"/>
    </location>
</feature>
<dbReference type="InterPro" id="IPR050739">
    <property type="entry name" value="MFP"/>
</dbReference>
<feature type="transmembrane region" description="Helical" evidence="9">
    <location>
        <begin position="25"/>
        <end position="44"/>
    </location>
</feature>
<evidence type="ECO:0000256" key="3">
    <source>
        <dbReference type="ARBA" id="ARBA00022448"/>
    </source>
</evidence>
<gene>
    <name evidence="13" type="ORF">SAMN07250955_101349</name>
</gene>
<dbReference type="AlphaFoldDB" id="A0A212Q1E2"/>
<evidence type="ECO:0000256" key="6">
    <source>
        <dbReference type="ARBA" id="ARBA00022692"/>
    </source>
</evidence>
<accession>A0A212Q1E2</accession>
<dbReference type="PRINTS" id="PR01490">
    <property type="entry name" value="RTXTOXIND"/>
</dbReference>
<keyword evidence="6 9" id="KW-0812">Transmembrane</keyword>
<sequence length="438" mass="47548">MPAVDRAPFATAEEFLGARASRSSVVLIATVTLLLAAIGGWSAMARVEETVRGTGRVTPTGQVKVINHPNGGRIITLDVKEGDNVAADQVLIRLDGDQVASEYAELLGRLQVASLETARLESEAAGTSLHVEADLAAARPDLVAAQASLLRARTDALQSQRLTLTRSIESRRGDLASAEAERVRAKGSLVHLTDELTAVRALSERGLYPRLRLIAAEKEMAEAQGSAQKAEAALDVARATLGAEQARLSSLDKQWRQDVLTQLESSRSERDRLREQVNAKRLQINDVTIKAPVAGTVLDLSATAVGQSIAPNQPIMKIVPRGEPLEVEARIHNEDIGQVRPDLPVTVKVRTFDYLRYGALQGKVERIAADATREPETGNFSYVVSIAIDRDSLGVGKEQRLISPGMTVDVEVNTGMRTVFTYLTDRLWHMRDTAFREG</sequence>